<name>A0A369QDG8_9SPHN</name>
<sequence>MREGLDPSVFVLASYLIGIGGTLALVVWSWLAMRRAEARRAESRRG</sequence>
<evidence type="ECO:0000313" key="3">
    <source>
        <dbReference type="Proteomes" id="UP000253727"/>
    </source>
</evidence>
<keyword evidence="1" id="KW-0472">Membrane</keyword>
<evidence type="ECO:0000256" key="1">
    <source>
        <dbReference type="SAM" id="Phobius"/>
    </source>
</evidence>
<proteinExistence type="predicted"/>
<comment type="caution">
    <text evidence="2">The sequence shown here is derived from an EMBL/GenBank/DDBJ whole genome shotgun (WGS) entry which is preliminary data.</text>
</comment>
<keyword evidence="1" id="KW-1133">Transmembrane helix</keyword>
<keyword evidence="3" id="KW-1185">Reference proteome</keyword>
<dbReference type="RefSeq" id="WP_181815710.1">
    <property type="nucleotide sequence ID" value="NZ_QBKA01000002.1"/>
</dbReference>
<organism evidence="2 3">
    <name type="scientific">Alteripontixanthobacter maritimus</name>
    <dbReference type="NCBI Taxonomy" id="2161824"/>
    <lineage>
        <taxon>Bacteria</taxon>
        <taxon>Pseudomonadati</taxon>
        <taxon>Pseudomonadota</taxon>
        <taxon>Alphaproteobacteria</taxon>
        <taxon>Sphingomonadales</taxon>
        <taxon>Erythrobacteraceae</taxon>
        <taxon>Alteripontixanthobacter</taxon>
    </lineage>
</organism>
<evidence type="ECO:0008006" key="4">
    <source>
        <dbReference type="Google" id="ProtNLM"/>
    </source>
</evidence>
<accession>A0A369QDG8</accession>
<evidence type="ECO:0000313" key="2">
    <source>
        <dbReference type="EMBL" id="RDC60328.1"/>
    </source>
</evidence>
<feature type="transmembrane region" description="Helical" evidence="1">
    <location>
        <begin position="12"/>
        <end position="31"/>
    </location>
</feature>
<gene>
    <name evidence="2" type="ORF">HME9302_01530</name>
</gene>
<protein>
    <recommendedName>
        <fullName evidence="4">Heme exporter protein D</fullName>
    </recommendedName>
</protein>
<reference evidence="2 3" key="1">
    <citation type="submission" date="2018-04" db="EMBL/GenBank/DDBJ databases">
        <title>Altererythrobacter sp. HME9302 genome sequencing and assembly.</title>
        <authorList>
            <person name="Kang H."/>
            <person name="Kim H."/>
            <person name="Joh K."/>
        </authorList>
    </citation>
    <scope>NUCLEOTIDE SEQUENCE [LARGE SCALE GENOMIC DNA]</scope>
    <source>
        <strain evidence="2 3">HME9302</strain>
    </source>
</reference>
<dbReference type="AlphaFoldDB" id="A0A369QDG8"/>
<dbReference type="EMBL" id="QBKA01000002">
    <property type="protein sequence ID" value="RDC60328.1"/>
    <property type="molecule type" value="Genomic_DNA"/>
</dbReference>
<keyword evidence="1" id="KW-0812">Transmembrane</keyword>
<dbReference type="Proteomes" id="UP000253727">
    <property type="component" value="Unassembled WGS sequence"/>
</dbReference>